<organism evidence="2">
    <name type="scientific">marine sediment metagenome</name>
    <dbReference type="NCBI Taxonomy" id="412755"/>
    <lineage>
        <taxon>unclassified sequences</taxon>
        <taxon>metagenomes</taxon>
        <taxon>ecological metagenomes</taxon>
    </lineage>
</organism>
<evidence type="ECO:0000256" key="1">
    <source>
        <dbReference type="SAM" id="Phobius"/>
    </source>
</evidence>
<sequence length="198" mass="22451">MASDEERGIDELVKLMRDLEEAKRTGVDVIYIPLSFKENLRLKLHQFVTRATTREDFNQHEPELQNKERLLYDTMMKDIEASDIDPAIKEGLDPLPVMIGYLLAAAGGGAISMILGSLLQPYIQSKLTYPLNKMAVPYRFTPDLLIALKRRKYGTVPGLPGTEEIEFWDDLKDQGVDGDRILAFQELVKQIPPLSDMT</sequence>
<proteinExistence type="predicted"/>
<dbReference type="EMBL" id="BARW01011522">
    <property type="protein sequence ID" value="GAI73972.1"/>
    <property type="molecule type" value="Genomic_DNA"/>
</dbReference>
<name>X1QZN2_9ZZZZ</name>
<keyword evidence="1" id="KW-0812">Transmembrane</keyword>
<reference evidence="2" key="1">
    <citation type="journal article" date="2014" name="Front. Microbiol.">
        <title>High frequency of phylogenetically diverse reductive dehalogenase-homologous genes in deep subseafloor sedimentary metagenomes.</title>
        <authorList>
            <person name="Kawai M."/>
            <person name="Futagami T."/>
            <person name="Toyoda A."/>
            <person name="Takaki Y."/>
            <person name="Nishi S."/>
            <person name="Hori S."/>
            <person name="Arai W."/>
            <person name="Tsubouchi T."/>
            <person name="Morono Y."/>
            <person name="Uchiyama I."/>
            <person name="Ito T."/>
            <person name="Fujiyama A."/>
            <person name="Inagaki F."/>
            <person name="Takami H."/>
        </authorList>
    </citation>
    <scope>NUCLEOTIDE SEQUENCE</scope>
    <source>
        <strain evidence="2">Expedition CK06-06</strain>
    </source>
</reference>
<dbReference type="AlphaFoldDB" id="X1QZN2"/>
<protein>
    <submittedName>
        <fullName evidence="2">Uncharacterized protein</fullName>
    </submittedName>
</protein>
<feature type="non-terminal residue" evidence="2">
    <location>
        <position position="198"/>
    </location>
</feature>
<feature type="transmembrane region" description="Helical" evidence="1">
    <location>
        <begin position="98"/>
        <end position="119"/>
    </location>
</feature>
<gene>
    <name evidence="2" type="ORF">S12H4_22178</name>
</gene>
<comment type="caution">
    <text evidence="2">The sequence shown here is derived from an EMBL/GenBank/DDBJ whole genome shotgun (WGS) entry which is preliminary data.</text>
</comment>
<accession>X1QZN2</accession>
<keyword evidence="1" id="KW-1133">Transmembrane helix</keyword>
<evidence type="ECO:0000313" key="2">
    <source>
        <dbReference type="EMBL" id="GAI73972.1"/>
    </source>
</evidence>
<keyword evidence="1" id="KW-0472">Membrane</keyword>